<dbReference type="AlphaFoldDB" id="A0AB33Z1Y8"/>
<dbReference type="Pfam" id="PF00378">
    <property type="entry name" value="ECH_1"/>
    <property type="match status" value="1"/>
</dbReference>
<sequence length="268" mass="29676">MINLPKVDTLLLKHVNGRLYITLNRPERRNAMNDQMNDELHQMADFLAKSAAIRLVILQGAGGHFCAGGDIKERKNQTDQAAQHLDPARDRNIRSGQLFKKFFGLPQTLIVVVEGSAMGGGFGLACLADLTLVHRDATLGMPETTLGIAPAQIAPYVVQRIGLTPAKQMALTGERINGDKAYRLGIAQYLADSNEALRDKLESVIQQVERCGPKACAATKNIMHKVAHQIDDEMIEFSADVFSRLNKQDEGREGHRAFVEKRKPHWMA</sequence>
<organism evidence="2 3">
    <name type="scientific">Cycloclasticus pugetii</name>
    <dbReference type="NCBI Taxonomy" id="34068"/>
    <lineage>
        <taxon>Bacteria</taxon>
        <taxon>Pseudomonadati</taxon>
        <taxon>Pseudomonadota</taxon>
        <taxon>Gammaproteobacteria</taxon>
        <taxon>Thiotrichales</taxon>
        <taxon>Piscirickettsiaceae</taxon>
        <taxon>Cycloclasticus</taxon>
    </lineage>
</organism>
<dbReference type="InterPro" id="IPR001753">
    <property type="entry name" value="Enoyl-CoA_hydra/iso"/>
</dbReference>
<dbReference type="RefSeq" id="WP_016390193.1">
    <property type="nucleotide sequence ID" value="NZ_KE646806.1"/>
</dbReference>
<name>A0AB33Z1Y8_9GAMM</name>
<evidence type="ECO:0000313" key="2">
    <source>
        <dbReference type="EMBL" id="EPD13409.1"/>
    </source>
</evidence>
<gene>
    <name evidence="2" type="ORF">L196_05136</name>
</gene>
<dbReference type="InterPro" id="IPR051683">
    <property type="entry name" value="Enoyl-CoA_Hydratase/Isomerase"/>
</dbReference>
<dbReference type="InterPro" id="IPR014748">
    <property type="entry name" value="Enoyl-CoA_hydra_C"/>
</dbReference>
<dbReference type="Gene3D" id="1.10.12.10">
    <property type="entry name" value="Lyase 2-enoyl-coa Hydratase, Chain A, domain 2"/>
    <property type="match status" value="1"/>
</dbReference>
<keyword evidence="3" id="KW-1185">Reference proteome</keyword>
<comment type="caution">
    <text evidence="2">The sequence shown here is derived from an EMBL/GenBank/DDBJ whole genome shotgun (WGS) entry which is preliminary data.</text>
</comment>
<evidence type="ECO:0000256" key="1">
    <source>
        <dbReference type="ARBA" id="ARBA00005254"/>
    </source>
</evidence>
<comment type="similarity">
    <text evidence="1">Belongs to the enoyl-CoA hydratase/isomerase family.</text>
</comment>
<accession>A0AB33Z1Y8</accession>
<dbReference type="CDD" id="cd06558">
    <property type="entry name" value="crotonase-like"/>
    <property type="match status" value="1"/>
</dbReference>
<dbReference type="InterPro" id="IPR029045">
    <property type="entry name" value="ClpP/crotonase-like_dom_sf"/>
</dbReference>
<dbReference type="Proteomes" id="UP000015462">
    <property type="component" value="Unassembled WGS sequence"/>
</dbReference>
<dbReference type="GO" id="GO:0003824">
    <property type="term" value="F:catalytic activity"/>
    <property type="evidence" value="ECO:0007669"/>
    <property type="project" value="UniProtKB-ARBA"/>
</dbReference>
<protein>
    <submittedName>
        <fullName evidence="2">Enoyl-CoA hydratase/isomerase family protein</fullName>
    </submittedName>
</protein>
<dbReference type="SUPFAM" id="SSF52096">
    <property type="entry name" value="ClpP/crotonase"/>
    <property type="match status" value="1"/>
</dbReference>
<dbReference type="GO" id="GO:0008300">
    <property type="term" value="P:isoprenoid catabolic process"/>
    <property type="evidence" value="ECO:0007669"/>
    <property type="project" value="TreeGrafter"/>
</dbReference>
<proteinExistence type="inferred from homology"/>
<dbReference type="PANTHER" id="PTHR42964:SF1">
    <property type="entry name" value="POLYKETIDE BIOSYNTHESIS ENOYL-COA HYDRATASE PKSH-RELATED"/>
    <property type="match status" value="1"/>
</dbReference>
<dbReference type="EMBL" id="ASHL01000003">
    <property type="protein sequence ID" value="EPD13409.1"/>
    <property type="molecule type" value="Genomic_DNA"/>
</dbReference>
<evidence type="ECO:0000313" key="3">
    <source>
        <dbReference type="Proteomes" id="UP000015462"/>
    </source>
</evidence>
<reference evidence="2 3" key="1">
    <citation type="journal article" date="2013" name="Genome Announc.">
        <title>Genome Sequence of the Pyrene- and Fluoranthene-Degrading Bacterium Cycloclasticus sp. Strain PY97M.</title>
        <authorList>
            <person name="Cui Z."/>
            <person name="Xu G."/>
            <person name="Li Q."/>
            <person name="Gao W."/>
            <person name="Zheng L."/>
        </authorList>
    </citation>
    <scope>NUCLEOTIDE SEQUENCE [LARGE SCALE GENOMIC DNA]</scope>
    <source>
        <strain evidence="2 3">PY97M</strain>
    </source>
</reference>
<dbReference type="PANTHER" id="PTHR42964">
    <property type="entry name" value="ENOYL-COA HYDRATASE"/>
    <property type="match status" value="1"/>
</dbReference>
<dbReference type="Gene3D" id="3.90.226.10">
    <property type="entry name" value="2-enoyl-CoA Hydratase, Chain A, domain 1"/>
    <property type="match status" value="1"/>
</dbReference>